<evidence type="ECO:0000313" key="1">
    <source>
        <dbReference type="EMBL" id="VFS51419.1"/>
    </source>
</evidence>
<dbReference type="EMBL" id="CAADJA010000002">
    <property type="protein sequence ID" value="VFS51419.1"/>
    <property type="molecule type" value="Genomic_DNA"/>
</dbReference>
<accession>A0A485A1M3</accession>
<dbReference type="Proteomes" id="UP000373449">
    <property type="component" value="Unassembled WGS sequence"/>
</dbReference>
<reference evidence="1 2" key="1">
    <citation type="submission" date="2019-03" db="EMBL/GenBank/DDBJ databases">
        <authorList>
            <consortium name="Pathogen Informatics"/>
        </authorList>
    </citation>
    <scope>NUCLEOTIDE SEQUENCE [LARGE SCALE GENOMIC DNA]</scope>
    <source>
        <strain evidence="1 2">NCTC12282</strain>
    </source>
</reference>
<name>A0A485A1M3_9GAMM</name>
<gene>
    <name evidence="1" type="ORF">NCTC12282_05062</name>
</gene>
<dbReference type="AlphaFoldDB" id="A0A485A1M3"/>
<sequence>MGFVVKLRIGVQDIPYGYGDNPDATTFEVATILEDEYSLFSIFFKHYEKEIMREAREAITLQIENHLRFGSVMSDTLILSETEKLFHLFLESEEMAGLSIDKVPTLAAIDGVNSRLKTTSGQRRPSFIDGGLLKTSFIAWIEDDEN</sequence>
<protein>
    <submittedName>
        <fullName evidence="1">Uncharacterized protein</fullName>
    </submittedName>
</protein>
<evidence type="ECO:0000313" key="2">
    <source>
        <dbReference type="Proteomes" id="UP000373449"/>
    </source>
</evidence>
<organism evidence="1 2">
    <name type="scientific">Budvicia aquatica</name>
    <dbReference type="NCBI Taxonomy" id="82979"/>
    <lineage>
        <taxon>Bacteria</taxon>
        <taxon>Pseudomonadati</taxon>
        <taxon>Pseudomonadota</taxon>
        <taxon>Gammaproteobacteria</taxon>
        <taxon>Enterobacterales</taxon>
        <taxon>Budviciaceae</taxon>
        <taxon>Budvicia</taxon>
    </lineage>
</organism>
<proteinExistence type="predicted"/>